<dbReference type="InterPro" id="IPR045338">
    <property type="entry name" value="DUF6535"/>
</dbReference>
<reference evidence="3 4" key="1">
    <citation type="submission" date="2016-03" db="EMBL/GenBank/DDBJ databases">
        <title>Whole genome sequencing of Grifola frondosa 9006-11.</title>
        <authorList>
            <person name="Min B."/>
            <person name="Park H."/>
            <person name="Kim J.-G."/>
            <person name="Cho H."/>
            <person name="Oh Y.-L."/>
            <person name="Kong W.-S."/>
            <person name="Choi I.-G."/>
        </authorList>
    </citation>
    <scope>NUCLEOTIDE SEQUENCE [LARGE SCALE GENOMIC DNA]</scope>
    <source>
        <strain evidence="3 4">9006-11</strain>
    </source>
</reference>
<feature type="domain" description="DUF6535" evidence="2">
    <location>
        <begin position="48"/>
        <end position="254"/>
    </location>
</feature>
<dbReference type="AlphaFoldDB" id="A0A1C7MQU1"/>
<dbReference type="OMA" id="TWHERST"/>
<dbReference type="EMBL" id="LUGG01000002">
    <property type="protein sequence ID" value="OBZ77324.1"/>
    <property type="molecule type" value="Genomic_DNA"/>
</dbReference>
<dbReference type="OrthoDB" id="3219854at2759"/>
<gene>
    <name evidence="3" type="ORF">A0H81_01663</name>
</gene>
<sequence>MPINQAIPLTTFTLGSTAPATCDGAQAQESSDKKANQDALPQDTAAAWSDYARVLGEYDKTMVKAWKEEIDTLLVFVSSQRRGPLHSGSDLNIPFSPGRSLLCHPYCEVQRRVVPALAARLGRRVRASPRADISSAQQLLSQPRLHKLHPAAAVPLQPAVQLPSGLLRHPCQRFVHSPVWSAALPQPPSASWSSSGRTSTPMVSWVPRTRPPACGIPIRRSAQVVGDRDYGILLLLLQIALTLFLMGLLEFLWNLHPTVALIATVLAVILLLFFVITIILPAFAADCFYKSPQAAGFFLVVQGALRMLRALGRLALPYVGASRLWLFAVQMKLGSYFAALTWLKAFCVGHTYHDWGHGSARSGEWAIVLRYVHPTTTQSASKYNNDILYQR</sequence>
<evidence type="ECO:0000259" key="2">
    <source>
        <dbReference type="Pfam" id="PF20153"/>
    </source>
</evidence>
<comment type="caution">
    <text evidence="3">The sequence shown here is derived from an EMBL/GenBank/DDBJ whole genome shotgun (WGS) entry which is preliminary data.</text>
</comment>
<dbReference type="Pfam" id="PF20153">
    <property type="entry name" value="DUF6535"/>
    <property type="match status" value="1"/>
</dbReference>
<name>A0A1C7MQU1_GRIFR</name>
<evidence type="ECO:0000256" key="1">
    <source>
        <dbReference type="SAM" id="Phobius"/>
    </source>
</evidence>
<protein>
    <recommendedName>
        <fullName evidence="2">DUF6535 domain-containing protein</fullName>
    </recommendedName>
</protein>
<feature type="transmembrane region" description="Helical" evidence="1">
    <location>
        <begin position="230"/>
        <end position="253"/>
    </location>
</feature>
<accession>A0A1C7MQU1</accession>
<keyword evidence="1" id="KW-1133">Transmembrane helix</keyword>
<keyword evidence="1" id="KW-0472">Membrane</keyword>
<evidence type="ECO:0000313" key="3">
    <source>
        <dbReference type="EMBL" id="OBZ77324.1"/>
    </source>
</evidence>
<keyword evidence="1" id="KW-0812">Transmembrane</keyword>
<proteinExistence type="predicted"/>
<feature type="transmembrane region" description="Helical" evidence="1">
    <location>
        <begin position="259"/>
        <end position="283"/>
    </location>
</feature>
<keyword evidence="4" id="KW-1185">Reference proteome</keyword>
<organism evidence="3 4">
    <name type="scientific">Grifola frondosa</name>
    <name type="common">Maitake</name>
    <name type="synonym">Polyporus frondosus</name>
    <dbReference type="NCBI Taxonomy" id="5627"/>
    <lineage>
        <taxon>Eukaryota</taxon>
        <taxon>Fungi</taxon>
        <taxon>Dikarya</taxon>
        <taxon>Basidiomycota</taxon>
        <taxon>Agaricomycotina</taxon>
        <taxon>Agaricomycetes</taxon>
        <taxon>Polyporales</taxon>
        <taxon>Grifolaceae</taxon>
        <taxon>Grifola</taxon>
    </lineage>
</organism>
<dbReference type="Proteomes" id="UP000092993">
    <property type="component" value="Unassembled WGS sequence"/>
</dbReference>
<evidence type="ECO:0000313" key="4">
    <source>
        <dbReference type="Proteomes" id="UP000092993"/>
    </source>
</evidence>